<organism evidence="2 3">
    <name type="scientific">Asticcacaulis aquaticus</name>
    <dbReference type="NCBI Taxonomy" id="2984212"/>
    <lineage>
        <taxon>Bacteria</taxon>
        <taxon>Pseudomonadati</taxon>
        <taxon>Pseudomonadota</taxon>
        <taxon>Alphaproteobacteria</taxon>
        <taxon>Caulobacterales</taxon>
        <taxon>Caulobacteraceae</taxon>
        <taxon>Asticcacaulis</taxon>
    </lineage>
</organism>
<sequence>MTANTFDLNRRACLGGLIGAAIASAVRAQDAMPTLILVSQTANLRQLADQQGYDGRTPTAFDFVVPDKVVIMGAPGGKPGIDTGLWPEGVKIRLIIRGHVYGGGGNGGDGGDIPGPTEGGRGGDAIALHTPITLVILPSATVKGGGGGGAGGPGGGNGGSGGGGGFPNGNRGAAGTGVASEGSSFSDYGRPGTPGGGGAAGARGNAGGAGGNAGLPGGNGGRPGGPAGKAVNTNGNHLRINNQGQVFGDVS</sequence>
<dbReference type="EMBL" id="JAQQKX010000006">
    <property type="protein sequence ID" value="MDC7683452.1"/>
    <property type="molecule type" value="Genomic_DNA"/>
</dbReference>
<gene>
    <name evidence="2" type="ORF">PQU92_09205</name>
</gene>
<keyword evidence="3" id="KW-1185">Reference proteome</keyword>
<proteinExistence type="predicted"/>
<feature type="compositionally biased region" description="Gly residues" evidence="1">
    <location>
        <begin position="192"/>
        <end position="227"/>
    </location>
</feature>
<evidence type="ECO:0000313" key="3">
    <source>
        <dbReference type="Proteomes" id="UP001214854"/>
    </source>
</evidence>
<feature type="compositionally biased region" description="Gly residues" evidence="1">
    <location>
        <begin position="145"/>
        <end position="175"/>
    </location>
</feature>
<accession>A0ABT5HU56</accession>
<name>A0ABT5HU56_9CAUL</name>
<feature type="compositionally biased region" description="Polar residues" evidence="1">
    <location>
        <begin position="231"/>
        <end position="245"/>
    </location>
</feature>
<evidence type="ECO:0000256" key="1">
    <source>
        <dbReference type="SAM" id="MobiDB-lite"/>
    </source>
</evidence>
<comment type="caution">
    <text evidence="2">The sequence shown here is derived from an EMBL/GenBank/DDBJ whole genome shotgun (WGS) entry which is preliminary data.</text>
</comment>
<dbReference type="Proteomes" id="UP001214854">
    <property type="component" value="Unassembled WGS sequence"/>
</dbReference>
<evidence type="ECO:0000313" key="2">
    <source>
        <dbReference type="EMBL" id="MDC7683452.1"/>
    </source>
</evidence>
<evidence type="ECO:0008006" key="4">
    <source>
        <dbReference type="Google" id="ProtNLM"/>
    </source>
</evidence>
<dbReference type="RefSeq" id="WP_272747922.1">
    <property type="nucleotide sequence ID" value="NZ_JAQQKX010000006.1"/>
</dbReference>
<protein>
    <recommendedName>
        <fullName evidence="4">PE-PGRS family protein</fullName>
    </recommendedName>
</protein>
<feature type="compositionally biased region" description="Gly residues" evidence="1">
    <location>
        <begin position="105"/>
        <end position="123"/>
    </location>
</feature>
<feature type="region of interest" description="Disordered" evidence="1">
    <location>
        <begin position="105"/>
        <end position="125"/>
    </location>
</feature>
<reference evidence="2 3" key="1">
    <citation type="submission" date="2023-01" db="EMBL/GenBank/DDBJ databases">
        <title>Novel species of the genus Asticcacaulis isolated from rivers.</title>
        <authorList>
            <person name="Lu H."/>
        </authorList>
    </citation>
    <scope>NUCLEOTIDE SEQUENCE [LARGE SCALE GENOMIC DNA]</scope>
    <source>
        <strain evidence="2 3">BYS171W</strain>
    </source>
</reference>
<feature type="region of interest" description="Disordered" evidence="1">
    <location>
        <begin position="145"/>
        <end position="251"/>
    </location>
</feature>